<dbReference type="InterPro" id="IPR011044">
    <property type="entry name" value="Quino_amine_DH_bsu"/>
</dbReference>
<dbReference type="AlphaFoldDB" id="A0A2M6WTE4"/>
<dbReference type="EMBL" id="PFAM01000013">
    <property type="protein sequence ID" value="PIT96079.1"/>
    <property type="molecule type" value="Genomic_DNA"/>
</dbReference>
<reference evidence="3" key="1">
    <citation type="submission" date="2017-09" db="EMBL/GenBank/DDBJ databases">
        <title>Depth-based differentiation of microbial function through sediment-hosted aquifers and enrichment of novel symbionts in the deep terrestrial subsurface.</title>
        <authorList>
            <person name="Probst A.J."/>
            <person name="Ladd B."/>
            <person name="Jarett J.K."/>
            <person name="Geller-Mcgrath D.E."/>
            <person name="Sieber C.M.K."/>
            <person name="Emerson J.B."/>
            <person name="Anantharaman K."/>
            <person name="Thomas B.C."/>
            <person name="Malmstrom R."/>
            <person name="Stieglmeier M."/>
            <person name="Klingl A."/>
            <person name="Woyke T."/>
            <person name="Ryan C.M."/>
            <person name="Banfield J.F."/>
        </authorList>
    </citation>
    <scope>NUCLEOTIDE SEQUENCE [LARGE SCALE GENOMIC DNA]</scope>
</reference>
<evidence type="ECO:0008006" key="4">
    <source>
        <dbReference type="Google" id="ProtNLM"/>
    </source>
</evidence>
<organism evidence="2 3">
    <name type="scientific">Candidatus Falkowbacteria bacterium CG10_big_fil_rev_8_21_14_0_10_37_14</name>
    <dbReference type="NCBI Taxonomy" id="1974561"/>
    <lineage>
        <taxon>Bacteria</taxon>
        <taxon>Candidatus Falkowiibacteriota</taxon>
    </lineage>
</organism>
<evidence type="ECO:0000256" key="1">
    <source>
        <dbReference type="SAM" id="Phobius"/>
    </source>
</evidence>
<gene>
    <name evidence="2" type="ORF">COT94_02340</name>
</gene>
<dbReference type="SUPFAM" id="SSF50969">
    <property type="entry name" value="YVTN repeat-like/Quinoprotein amine dehydrogenase"/>
    <property type="match status" value="1"/>
</dbReference>
<feature type="transmembrane region" description="Helical" evidence="1">
    <location>
        <begin position="21"/>
        <end position="45"/>
    </location>
</feature>
<protein>
    <recommendedName>
        <fullName evidence="4">LVIVD repeat protein</fullName>
    </recommendedName>
</protein>
<sequence length="473" mass="49814">MQLKFSSLILRGRWSTKAAFSLVEIILSSAVFAVLAAILLGSYWYGQESTVLSGRRAQAIFLAEEGLEVTRNMRDTGFASLIDGTYGLATSGGEWIFSGAQDVNDIYTRQVAVGSLDNNNKLVTSTVTWQQNLQRTGTVVLTTKLTNWLRKGVGNWALPTQTAFLNYVGSNNATKVEVSGNYAYIIFTAGTPNFVVVDISNPASPVAVGSLTLSGMPFNLFIQGNYAYIASSDNSRELQIIDVTNKVAPVLVGSYDVTGSADAYGVYVDATRAALVRASSGSREFYLIDVSNPTAPTLTNSLELGATGYEVVISGNYAYVASGNNNQELQVVNIAGGASNIVGFRDISGNTDVRTITMSGNNMLLGAGSNLYVVDVVIPTAPQLKGQVSLGGTVNDIALTTANNGTTVFTAQSNTAAEFRTVDITIPSAPTIIGTVNVSGSDVMAGVAYSLDFNTAFGASAANAQELLVFSPQ</sequence>
<dbReference type="InterPro" id="IPR013211">
    <property type="entry name" value="LVIVD"/>
</dbReference>
<accession>A0A2M6WTE4</accession>
<evidence type="ECO:0000313" key="3">
    <source>
        <dbReference type="Proteomes" id="UP000228533"/>
    </source>
</evidence>
<name>A0A2M6WTE4_9BACT</name>
<dbReference type="Proteomes" id="UP000228533">
    <property type="component" value="Unassembled WGS sequence"/>
</dbReference>
<evidence type="ECO:0000313" key="2">
    <source>
        <dbReference type="EMBL" id="PIT96079.1"/>
    </source>
</evidence>
<comment type="caution">
    <text evidence="2">The sequence shown here is derived from an EMBL/GenBank/DDBJ whole genome shotgun (WGS) entry which is preliminary data.</text>
</comment>
<keyword evidence="1" id="KW-1133">Transmembrane helix</keyword>
<proteinExistence type="predicted"/>
<keyword evidence="1" id="KW-0812">Transmembrane</keyword>
<keyword evidence="1" id="KW-0472">Membrane</keyword>
<dbReference type="Pfam" id="PF08309">
    <property type="entry name" value="LVIVD"/>
    <property type="match status" value="5"/>
</dbReference>